<comment type="caution">
    <text evidence="2">The sequence shown here is derived from an EMBL/GenBank/DDBJ whole genome shotgun (WGS) entry which is preliminary data.</text>
</comment>
<reference evidence="2 3" key="1">
    <citation type="submission" date="2021-11" db="EMBL/GenBank/DDBJ databases">
        <title>Draft genome sequence of Actinomycetospora sp. SF1 isolated from the rhizosphere soil.</title>
        <authorList>
            <person name="Duangmal K."/>
            <person name="Chantavorakit T."/>
        </authorList>
    </citation>
    <scope>NUCLEOTIDE SEQUENCE [LARGE SCALE GENOMIC DNA]</scope>
    <source>
        <strain evidence="2 3">TBRC 5722</strain>
    </source>
</reference>
<protein>
    <submittedName>
        <fullName evidence="2">Alpha/beta hydrolase</fullName>
    </submittedName>
</protein>
<dbReference type="SUPFAM" id="SSF53474">
    <property type="entry name" value="alpha/beta-Hydrolases"/>
    <property type="match status" value="1"/>
</dbReference>
<sequence>MDNGDVRIHFEEMGEGFPVLTFAPGGMRSTIEAWSYAPWDVPGAVAADHRVILMDQRNSGDSFAPVHASDGWDSYTDDHLALLDHLGIERCHLLGMCIGGSFIANLLARAPERVAAAVCLQPIGNDDNREAFRGRVDEFAADEAANHPEASEADWRGLRENLFGSDDTLWSVSATAVAGFAAPILVFAGGDEPHPASASSMLADVAPHATLVERWKAPEYNEAAKDSIRSFLSVHTPLG</sequence>
<name>A0ABS8P760_9PSEU</name>
<evidence type="ECO:0000259" key="1">
    <source>
        <dbReference type="Pfam" id="PF00561"/>
    </source>
</evidence>
<keyword evidence="2" id="KW-0378">Hydrolase</keyword>
<keyword evidence="3" id="KW-1185">Reference proteome</keyword>
<evidence type="ECO:0000313" key="2">
    <source>
        <dbReference type="EMBL" id="MCD2194095.1"/>
    </source>
</evidence>
<dbReference type="PANTHER" id="PTHR43433">
    <property type="entry name" value="HYDROLASE, ALPHA/BETA FOLD FAMILY PROTEIN"/>
    <property type="match status" value="1"/>
</dbReference>
<gene>
    <name evidence="2" type="ORF">LQ327_11990</name>
</gene>
<dbReference type="Proteomes" id="UP001199469">
    <property type="component" value="Unassembled WGS sequence"/>
</dbReference>
<proteinExistence type="predicted"/>
<dbReference type="Pfam" id="PF00561">
    <property type="entry name" value="Abhydrolase_1"/>
    <property type="match status" value="1"/>
</dbReference>
<dbReference type="RefSeq" id="WP_230733674.1">
    <property type="nucleotide sequence ID" value="NZ_JAJNDB010000002.1"/>
</dbReference>
<dbReference type="InterPro" id="IPR000073">
    <property type="entry name" value="AB_hydrolase_1"/>
</dbReference>
<dbReference type="InterPro" id="IPR029058">
    <property type="entry name" value="AB_hydrolase_fold"/>
</dbReference>
<dbReference type="InterPro" id="IPR050471">
    <property type="entry name" value="AB_hydrolase"/>
</dbReference>
<dbReference type="PANTHER" id="PTHR43433:SF10">
    <property type="entry name" value="AB HYDROLASE-1 DOMAIN-CONTAINING PROTEIN"/>
    <property type="match status" value="1"/>
</dbReference>
<dbReference type="Gene3D" id="3.40.50.1820">
    <property type="entry name" value="alpha/beta hydrolase"/>
    <property type="match status" value="1"/>
</dbReference>
<organism evidence="2 3">
    <name type="scientific">Actinomycetospora endophytica</name>
    <dbReference type="NCBI Taxonomy" id="2291215"/>
    <lineage>
        <taxon>Bacteria</taxon>
        <taxon>Bacillati</taxon>
        <taxon>Actinomycetota</taxon>
        <taxon>Actinomycetes</taxon>
        <taxon>Pseudonocardiales</taxon>
        <taxon>Pseudonocardiaceae</taxon>
        <taxon>Actinomycetospora</taxon>
    </lineage>
</organism>
<feature type="domain" description="AB hydrolase-1" evidence="1">
    <location>
        <begin position="34"/>
        <end position="154"/>
    </location>
</feature>
<evidence type="ECO:0000313" key="3">
    <source>
        <dbReference type="Proteomes" id="UP001199469"/>
    </source>
</evidence>
<dbReference type="EMBL" id="JAJNDB010000002">
    <property type="protein sequence ID" value="MCD2194095.1"/>
    <property type="molecule type" value="Genomic_DNA"/>
</dbReference>
<dbReference type="GO" id="GO:0016787">
    <property type="term" value="F:hydrolase activity"/>
    <property type="evidence" value="ECO:0007669"/>
    <property type="project" value="UniProtKB-KW"/>
</dbReference>
<accession>A0ABS8P760</accession>